<dbReference type="AlphaFoldDB" id="A0A1B1YQB3"/>
<evidence type="ECO:0000313" key="8">
    <source>
        <dbReference type="EMBL" id="ANX02959.1"/>
    </source>
</evidence>
<dbReference type="GO" id="GO:0051537">
    <property type="term" value="F:2 iron, 2 sulfur cluster binding"/>
    <property type="evidence" value="ECO:0007669"/>
    <property type="project" value="UniProtKB-KW"/>
</dbReference>
<dbReference type="Proteomes" id="UP000092952">
    <property type="component" value="Chromosome"/>
</dbReference>
<evidence type="ECO:0000259" key="7">
    <source>
        <dbReference type="PROSITE" id="PS51296"/>
    </source>
</evidence>
<dbReference type="OrthoDB" id="9794779at2"/>
<evidence type="ECO:0000256" key="6">
    <source>
        <dbReference type="ARBA" id="ARBA00023014"/>
    </source>
</evidence>
<keyword evidence="9" id="KW-1185">Reference proteome</keyword>
<dbReference type="PROSITE" id="PS51296">
    <property type="entry name" value="RIESKE"/>
    <property type="match status" value="1"/>
</dbReference>
<feature type="domain" description="Rieske" evidence="7">
    <location>
        <begin position="44"/>
        <end position="142"/>
    </location>
</feature>
<organism evidence="8 9">
    <name type="scientific">Immundisolibacter cernigliae</name>
    <dbReference type="NCBI Taxonomy" id="1810504"/>
    <lineage>
        <taxon>Bacteria</taxon>
        <taxon>Pseudomonadati</taxon>
        <taxon>Pseudomonadota</taxon>
        <taxon>Gammaproteobacteria</taxon>
        <taxon>Immundisolibacterales</taxon>
        <taxon>Immundisolibacteraceae</taxon>
        <taxon>Immundisolibacter</taxon>
    </lineage>
</organism>
<dbReference type="PANTHER" id="PTHR43756:SF1">
    <property type="entry name" value="3-PHENYLPROPIONATE_CINNAMIC ACID DIOXYGENASE SUBUNIT ALPHA"/>
    <property type="match status" value="1"/>
</dbReference>
<evidence type="ECO:0000313" key="9">
    <source>
        <dbReference type="Proteomes" id="UP000092952"/>
    </source>
</evidence>
<evidence type="ECO:0000256" key="1">
    <source>
        <dbReference type="ARBA" id="ARBA00008751"/>
    </source>
</evidence>
<accession>A0A1B1YQB3</accession>
<evidence type="ECO:0000256" key="4">
    <source>
        <dbReference type="ARBA" id="ARBA00023002"/>
    </source>
</evidence>
<dbReference type="PANTHER" id="PTHR43756">
    <property type="entry name" value="CHOLINE MONOOXYGENASE, CHLOROPLASTIC"/>
    <property type="match status" value="1"/>
</dbReference>
<dbReference type="InterPro" id="IPR001663">
    <property type="entry name" value="Rng_hydr_dOase-A"/>
</dbReference>
<keyword evidence="3" id="KW-0479">Metal-binding</keyword>
<dbReference type="RefSeq" id="WP_068802471.1">
    <property type="nucleotide sequence ID" value="NZ_CP014671.1"/>
</dbReference>
<sequence length="429" mass="48254">MPNLDPQALIIDTPQTHHYLVNKRAFADPALFARELQEIYGKLWLYVGHDTEIPNPGDFVTRTVAGRPMLYVRGTDGVARVYLNTCTHNGAKVCREEFGNRKHFPCAYHGWVFDCDGRAVEVPGEAAFGPQFDKADQGMIPPPSQASYRGFTFVSFAQRDDLVDYLAGAAQYLDILCQTSAAGMRVLPGTHLYATRANWKMLPVNVIDGNHFMPTHVTYLQYLRERGSEMKEPIRDFHEAHLGNGHTVFEYEAPWGRPQGKPDPAWSDAVNGQILARREELLARLGPELGDRIARRNRNLVIFPNLIINDIMGTTIRVAEPISVDHMEVTAWQFCPADDPPELARVRNEQFLTFLGPGGFATPDDIEGMEASQRGYACYREAPWINYSKGIAAELAGGFTRPGESDFMMRAFFNAWRDYLGMQQFTEAA</sequence>
<dbReference type="EMBL" id="CP014671">
    <property type="protein sequence ID" value="ANX02959.1"/>
    <property type="molecule type" value="Genomic_DNA"/>
</dbReference>
<reference evidence="9" key="1">
    <citation type="submission" date="2016-03" db="EMBL/GenBank/DDBJ databases">
        <title>Complete genome sequence of Solimmundus cernigliae, representing a novel lineage of polycyclic aromatic hydrocarbon degraders within the Gammaproteobacteria.</title>
        <authorList>
            <person name="Singleton D.R."/>
            <person name="Dickey A.N."/>
            <person name="Scholl E.H."/>
            <person name="Wright F.A."/>
            <person name="Aitken M.D."/>
        </authorList>
    </citation>
    <scope>NUCLEOTIDE SEQUENCE [LARGE SCALE GENOMIC DNA]</scope>
    <source>
        <strain evidence="9">TR3.2</strain>
    </source>
</reference>
<keyword evidence="4" id="KW-0560">Oxidoreductase</keyword>
<dbReference type="Pfam" id="PF00355">
    <property type="entry name" value="Rieske"/>
    <property type="match status" value="1"/>
</dbReference>
<dbReference type="SUPFAM" id="SSF50022">
    <property type="entry name" value="ISP domain"/>
    <property type="match status" value="1"/>
</dbReference>
<keyword evidence="5" id="KW-0408">Iron</keyword>
<dbReference type="SUPFAM" id="SSF55961">
    <property type="entry name" value="Bet v1-like"/>
    <property type="match status" value="1"/>
</dbReference>
<dbReference type="GO" id="GO:0005506">
    <property type="term" value="F:iron ion binding"/>
    <property type="evidence" value="ECO:0007669"/>
    <property type="project" value="InterPro"/>
</dbReference>
<dbReference type="InterPro" id="IPR015879">
    <property type="entry name" value="Ring_hydroxy_dOase_asu_C_dom"/>
</dbReference>
<dbReference type="Pfam" id="PF00848">
    <property type="entry name" value="Ring_hydroxyl_A"/>
    <property type="match status" value="1"/>
</dbReference>
<evidence type="ECO:0000256" key="3">
    <source>
        <dbReference type="ARBA" id="ARBA00022723"/>
    </source>
</evidence>
<proteinExistence type="inferred from homology"/>
<dbReference type="Gene3D" id="3.90.380.10">
    <property type="entry name" value="Naphthalene 1,2-dioxygenase Alpha Subunit, Chain A, domain 1"/>
    <property type="match status" value="1"/>
</dbReference>
<keyword evidence="2" id="KW-0001">2Fe-2S</keyword>
<dbReference type="InterPro" id="IPR036922">
    <property type="entry name" value="Rieske_2Fe-2S_sf"/>
</dbReference>
<protein>
    <recommendedName>
        <fullName evidence="7">Rieske domain-containing protein</fullName>
    </recommendedName>
</protein>
<dbReference type="PRINTS" id="PR00090">
    <property type="entry name" value="RNGDIOXGNASE"/>
</dbReference>
<dbReference type="KEGG" id="gbi:PG2T_01290"/>
<gene>
    <name evidence="8" type="ORF">PG2T_01290</name>
</gene>
<dbReference type="InParanoid" id="A0A1B1YQB3"/>
<dbReference type="InterPro" id="IPR017941">
    <property type="entry name" value="Rieske_2Fe-2S"/>
</dbReference>
<comment type="similarity">
    <text evidence="1">Belongs to the bacterial ring-hydroxylating dioxygenase alpha subunit family.</text>
</comment>
<dbReference type="GO" id="GO:0016491">
    <property type="term" value="F:oxidoreductase activity"/>
    <property type="evidence" value="ECO:0007669"/>
    <property type="project" value="UniProtKB-KW"/>
</dbReference>
<evidence type="ECO:0000256" key="5">
    <source>
        <dbReference type="ARBA" id="ARBA00023004"/>
    </source>
</evidence>
<evidence type="ECO:0000256" key="2">
    <source>
        <dbReference type="ARBA" id="ARBA00022714"/>
    </source>
</evidence>
<dbReference type="STRING" id="1810504.PG2T_01290"/>
<dbReference type="Gene3D" id="2.102.10.10">
    <property type="entry name" value="Rieske [2Fe-2S] iron-sulphur domain"/>
    <property type="match status" value="1"/>
</dbReference>
<keyword evidence="6" id="KW-0411">Iron-sulfur</keyword>
<name>A0A1B1YQB3_9GAMM</name>